<proteinExistence type="predicted"/>
<dbReference type="NCBIfam" id="TIGR02434">
    <property type="entry name" value="CobF"/>
    <property type="match status" value="1"/>
</dbReference>
<evidence type="ECO:0000259" key="7">
    <source>
        <dbReference type="Pfam" id="PF00590"/>
    </source>
</evidence>
<protein>
    <submittedName>
        <fullName evidence="8">Precorrin-6A synthase (Deacetylating)</fullName>
    </submittedName>
</protein>
<evidence type="ECO:0000256" key="1">
    <source>
        <dbReference type="ARBA" id="ARBA00004953"/>
    </source>
</evidence>
<gene>
    <name evidence="8" type="ORF">CEY15_01675</name>
</gene>
<comment type="caution">
    <text evidence="8">The sequence shown here is derived from an EMBL/GenBank/DDBJ whole genome shotgun (WGS) entry which is preliminary data.</text>
</comment>
<dbReference type="InterPro" id="IPR012797">
    <property type="entry name" value="CobF"/>
</dbReference>
<feature type="domain" description="Tetrapyrrole methylase" evidence="7">
    <location>
        <begin position="32"/>
        <end position="218"/>
    </location>
</feature>
<dbReference type="SUPFAM" id="SSF53790">
    <property type="entry name" value="Tetrapyrrole methylase"/>
    <property type="match status" value="1"/>
</dbReference>
<dbReference type="InterPro" id="IPR035996">
    <property type="entry name" value="4pyrrol_Methylase_sf"/>
</dbReference>
<dbReference type="Gene3D" id="3.30.950.10">
    <property type="entry name" value="Methyltransferase, Cobalt-precorrin-4 Transmethylase, Domain 2"/>
    <property type="match status" value="1"/>
</dbReference>
<evidence type="ECO:0000256" key="5">
    <source>
        <dbReference type="ARBA" id="ARBA00022691"/>
    </source>
</evidence>
<keyword evidence="4" id="KW-0808">Transferase</keyword>
<name>A0A2A2WTH9_9ACTN</name>
<dbReference type="InterPro" id="IPR014776">
    <property type="entry name" value="4pyrrole_Mease_sub2"/>
</dbReference>
<evidence type="ECO:0000256" key="3">
    <source>
        <dbReference type="ARBA" id="ARBA00022603"/>
    </source>
</evidence>
<feature type="region of interest" description="Disordered" evidence="6">
    <location>
        <begin position="1"/>
        <end position="23"/>
    </location>
</feature>
<dbReference type="GO" id="GO:0043819">
    <property type="term" value="F:precorrin-6A synthase (deacetylating) activity"/>
    <property type="evidence" value="ECO:0007669"/>
    <property type="project" value="InterPro"/>
</dbReference>
<evidence type="ECO:0000256" key="4">
    <source>
        <dbReference type="ARBA" id="ARBA00022679"/>
    </source>
</evidence>
<organism evidence="8 9">
    <name type="scientific">Dietzia natronolimnaea</name>
    <dbReference type="NCBI Taxonomy" id="161920"/>
    <lineage>
        <taxon>Bacteria</taxon>
        <taxon>Bacillati</taxon>
        <taxon>Actinomycetota</taxon>
        <taxon>Actinomycetes</taxon>
        <taxon>Mycobacteriales</taxon>
        <taxon>Dietziaceae</taxon>
        <taxon>Dietzia</taxon>
    </lineage>
</organism>
<keyword evidence="9" id="KW-1185">Reference proteome</keyword>
<comment type="pathway">
    <text evidence="1">Cofactor biosynthesis; adenosylcobalamin biosynthesis.</text>
</comment>
<dbReference type="OrthoDB" id="9787471at2"/>
<evidence type="ECO:0000313" key="8">
    <source>
        <dbReference type="EMBL" id="PAY24539.1"/>
    </source>
</evidence>
<accession>A0A2A2WTH9</accession>
<keyword evidence="3" id="KW-0489">Methyltransferase</keyword>
<dbReference type="Proteomes" id="UP000218810">
    <property type="component" value="Unassembled WGS sequence"/>
</dbReference>
<dbReference type="RefSeq" id="WP_095717012.1">
    <property type="nucleotide sequence ID" value="NZ_NTGA01000004.1"/>
</dbReference>
<reference evidence="9" key="1">
    <citation type="submission" date="2017-09" db="EMBL/GenBank/DDBJ databases">
        <authorList>
            <person name="Zhang Y."/>
            <person name="Huang X."/>
            <person name="Liu J."/>
            <person name="Lu L."/>
            <person name="Peng K."/>
        </authorList>
    </citation>
    <scope>NUCLEOTIDE SEQUENCE [LARGE SCALE GENOMIC DNA]</scope>
    <source>
        <strain evidence="9">S-XJ-1</strain>
    </source>
</reference>
<dbReference type="Pfam" id="PF00590">
    <property type="entry name" value="TP_methylase"/>
    <property type="match status" value="1"/>
</dbReference>
<dbReference type="InterPro" id="IPR000878">
    <property type="entry name" value="4pyrrol_Mease"/>
</dbReference>
<keyword evidence="5" id="KW-0949">S-adenosyl-L-methionine</keyword>
<evidence type="ECO:0000256" key="6">
    <source>
        <dbReference type="SAM" id="MobiDB-lite"/>
    </source>
</evidence>
<dbReference type="Gene3D" id="3.40.1010.10">
    <property type="entry name" value="Cobalt-precorrin-4 Transmethylase, Domain 1"/>
    <property type="match status" value="1"/>
</dbReference>
<keyword evidence="2" id="KW-0169">Cobalamin biosynthesis</keyword>
<dbReference type="PANTHER" id="PTHR43467:SF1">
    <property type="entry name" value="PRECORRIN-6A SYNTHASE [DEACETYLATING]"/>
    <property type="match status" value="1"/>
</dbReference>
<evidence type="ECO:0000256" key="2">
    <source>
        <dbReference type="ARBA" id="ARBA00022573"/>
    </source>
</evidence>
<dbReference type="PANTHER" id="PTHR43467">
    <property type="entry name" value="COBALT-PRECORRIN-2 C(20)-METHYLTRANSFERASE"/>
    <property type="match status" value="1"/>
</dbReference>
<dbReference type="AlphaFoldDB" id="A0A2A2WTH9"/>
<dbReference type="InterPro" id="IPR014777">
    <property type="entry name" value="4pyrrole_Mease_sub1"/>
</dbReference>
<sequence>MATDGTSGDANGPDVPISEAPIGETRDRLRRLRVVGMGSGGLDQITVEGVAALRASGYALAAVKGPADPLVDLRRRLLARHAPGLELVGVTDPERDRSSSSTSSQAGYRGVVLDWHEARSLAWERVLADRPGDVAVPVWGDPAFYDSTLRIVDRILARGRLDLDVEVIPGISALQVLAARHRLVLHEIGGTVTVTTGRRLAEVVAGGADNVVVMLNADLPLDHLADWHIWWGGNLGDRGECLVAGRVGEVLAELRHARERLRAEHGWVMDVYLLRRQR</sequence>
<dbReference type="GO" id="GO:0032259">
    <property type="term" value="P:methylation"/>
    <property type="evidence" value="ECO:0007669"/>
    <property type="project" value="UniProtKB-KW"/>
</dbReference>
<dbReference type="GO" id="GO:0009236">
    <property type="term" value="P:cobalamin biosynthetic process"/>
    <property type="evidence" value="ECO:0007669"/>
    <property type="project" value="UniProtKB-KW"/>
</dbReference>
<dbReference type="CDD" id="cd11643">
    <property type="entry name" value="Precorrin-6A-synthase"/>
    <property type="match status" value="1"/>
</dbReference>
<dbReference type="PIRSF" id="PIRSF036525">
    <property type="entry name" value="CobF"/>
    <property type="match status" value="1"/>
</dbReference>
<evidence type="ECO:0000313" key="9">
    <source>
        <dbReference type="Proteomes" id="UP000218810"/>
    </source>
</evidence>
<dbReference type="EMBL" id="NTGA01000004">
    <property type="protein sequence ID" value="PAY24539.1"/>
    <property type="molecule type" value="Genomic_DNA"/>
</dbReference>